<keyword evidence="3" id="KW-1185">Reference proteome</keyword>
<protein>
    <submittedName>
        <fullName evidence="2">Uncharacterized protein</fullName>
    </submittedName>
</protein>
<feature type="compositionally biased region" description="Low complexity" evidence="1">
    <location>
        <begin position="20"/>
        <end position="33"/>
    </location>
</feature>
<accession>A0A9P7B2K2</accession>
<dbReference type="Proteomes" id="UP000750334">
    <property type="component" value="Unassembled WGS sequence"/>
</dbReference>
<evidence type="ECO:0000256" key="1">
    <source>
        <dbReference type="SAM" id="MobiDB-lite"/>
    </source>
</evidence>
<comment type="caution">
    <text evidence="2">The sequence shown here is derived from an EMBL/GenBank/DDBJ whole genome shotgun (WGS) entry which is preliminary data.</text>
</comment>
<feature type="compositionally biased region" description="Polar residues" evidence="1">
    <location>
        <begin position="1"/>
        <end position="11"/>
    </location>
</feature>
<gene>
    <name evidence="2" type="ORF">C6P45_002814</name>
</gene>
<sequence>MILENLNTLPVSDTHENSATSDNISNDVNNNNNSTTAYSDTNSINTFSYFNSNASVISYDSILTNERILDKLDLSQDDKLLLQNVLEEERKQSNSIPNNDKDSRIICVPASQFPSLKTKQLPNELIRPSINHSNNSRDSIKQLLEKDFTFKDKSLAA</sequence>
<dbReference type="AlphaFoldDB" id="A0A9P7B2K2"/>
<name>A0A9P7B2K2_MAUEX</name>
<feature type="region of interest" description="Disordered" evidence="1">
    <location>
        <begin position="1"/>
        <end position="33"/>
    </location>
</feature>
<proteinExistence type="predicted"/>
<reference evidence="2 3" key="1">
    <citation type="submission" date="2020-11" db="EMBL/GenBank/DDBJ databases">
        <title>Kefir isolates.</title>
        <authorList>
            <person name="Marcisauskas S."/>
            <person name="Kim Y."/>
            <person name="Blasche S."/>
        </authorList>
    </citation>
    <scope>NUCLEOTIDE SEQUENCE [LARGE SCALE GENOMIC DNA]</scope>
    <source>
        <strain evidence="2 3">OG2</strain>
    </source>
</reference>
<evidence type="ECO:0000313" key="2">
    <source>
        <dbReference type="EMBL" id="KAG0656005.1"/>
    </source>
</evidence>
<dbReference type="EMBL" id="PUHR01000272">
    <property type="protein sequence ID" value="KAG0656005.1"/>
    <property type="molecule type" value="Genomic_DNA"/>
</dbReference>
<organism evidence="2 3">
    <name type="scientific">Maudiozyma exigua</name>
    <name type="common">Yeast</name>
    <name type="synonym">Kazachstania exigua</name>
    <dbReference type="NCBI Taxonomy" id="34358"/>
    <lineage>
        <taxon>Eukaryota</taxon>
        <taxon>Fungi</taxon>
        <taxon>Dikarya</taxon>
        <taxon>Ascomycota</taxon>
        <taxon>Saccharomycotina</taxon>
        <taxon>Saccharomycetes</taxon>
        <taxon>Saccharomycetales</taxon>
        <taxon>Saccharomycetaceae</taxon>
        <taxon>Maudiozyma</taxon>
    </lineage>
</organism>
<evidence type="ECO:0000313" key="3">
    <source>
        <dbReference type="Proteomes" id="UP000750334"/>
    </source>
</evidence>